<accession>A0A1U6JDX6</accession>
<keyword evidence="3" id="KW-1185">Reference proteome</keyword>
<dbReference type="EMBL" id="LT799839">
    <property type="protein sequence ID" value="SLK18468.1"/>
    <property type="molecule type" value="Genomic_DNA"/>
</dbReference>
<name>A0A1U6JDX6_9CLOT</name>
<organism evidence="2 3">
    <name type="scientific">Clostridium chauvoei JF4335</name>
    <dbReference type="NCBI Taxonomy" id="1351755"/>
    <lineage>
        <taxon>Bacteria</taxon>
        <taxon>Bacillati</taxon>
        <taxon>Bacillota</taxon>
        <taxon>Clostridia</taxon>
        <taxon>Eubacteriales</taxon>
        <taxon>Clostridiaceae</taxon>
        <taxon>Clostridium</taxon>
    </lineage>
</organism>
<dbReference type="OrthoDB" id="1495383at2"/>
<sequence length="395" mass="45833">MREIEIHEKLRHLTMLQIESLMNKYYNGVKASDIIKEYNIDTTSSKLYTLFPPIICEDIICPVCNEPMYKERDSKSSYSWNKKKPFCAICGHTDEIICKCNYCIAEREKVKKLNEERKVRILQEKREKIKKVYDLNIVPVNYSELNFREKVFLGALLRTSLSEDMEVILPLNDAERELAPTIGYIKEILSYLIGRGVVSVDSNSSIDAFLDSNEEKDIEFPNVYYITMVKYRINIVGDEDIKNILSKIINPKSFSDADKEDALNIWKEIALEECIEYFEYQMKSVRFDFNMGEKTIAIFKDLLENFSVSQIYGIIYKSVANATKYYQENSVSKKQAANSVIGGCQRYAERAMINNWELAKYSRIKELSQSMISEFFFDRVIGVGSLGFNMPPSEL</sequence>
<dbReference type="AlphaFoldDB" id="A0A1U6JDX6"/>
<evidence type="ECO:0000313" key="2">
    <source>
        <dbReference type="EMBL" id="SLK18468.1"/>
    </source>
</evidence>
<evidence type="ECO:0000313" key="3">
    <source>
        <dbReference type="Proteomes" id="UP000190476"/>
    </source>
</evidence>
<keyword evidence="1" id="KW-0175">Coiled coil</keyword>
<dbReference type="RefSeq" id="WP_079481390.1">
    <property type="nucleotide sequence ID" value="NZ_CBML010000006.1"/>
</dbReference>
<evidence type="ECO:0000256" key="1">
    <source>
        <dbReference type="SAM" id="Coils"/>
    </source>
</evidence>
<reference evidence="3" key="1">
    <citation type="submission" date="2017-03" db="EMBL/GenBank/DDBJ databases">
        <authorList>
            <person name="Falquet L."/>
            <person name="Falquet L."/>
        </authorList>
    </citation>
    <scope>NUCLEOTIDE SEQUENCE [LARGE SCALE GENOMIC DNA]</scope>
</reference>
<proteinExistence type="predicted"/>
<protein>
    <submittedName>
        <fullName evidence="2">Uncharacterized protein</fullName>
    </submittedName>
</protein>
<gene>
    <name evidence="2" type="ORF">CCH01_14730</name>
</gene>
<feature type="coiled-coil region" evidence="1">
    <location>
        <begin position="105"/>
        <end position="132"/>
    </location>
</feature>
<dbReference type="Proteomes" id="UP000190476">
    <property type="component" value="Chromosome I"/>
</dbReference>